<dbReference type="InterPro" id="IPR002104">
    <property type="entry name" value="Integrase_catalytic"/>
</dbReference>
<proteinExistence type="predicted"/>
<evidence type="ECO:0000313" key="7">
    <source>
        <dbReference type="EMBL" id="MCO6407314.1"/>
    </source>
</evidence>
<comment type="caution">
    <text evidence="7">The sequence shown here is derived from an EMBL/GenBank/DDBJ whole genome shotgun (WGS) entry which is preliminary data.</text>
</comment>
<keyword evidence="2 4" id="KW-0238">DNA-binding</keyword>
<evidence type="ECO:0000256" key="1">
    <source>
        <dbReference type="ARBA" id="ARBA00022908"/>
    </source>
</evidence>
<dbReference type="InterPro" id="IPR013762">
    <property type="entry name" value="Integrase-like_cat_sf"/>
</dbReference>
<sequence length="305" mass="34347">MTARPGTPAYVREYARHMATRTTAAAPGTLSAIIDDWRKSARFTALKPKTRADYERIEAVIRAEFGDMPAKAIEARGARTLFIDWRDTMRATPRSADYHLSVLSSILAFAADRETILRNPLERVERLHHATRSDILWPRDAIARVMTEAQPHLRAVFIMALTTLQRQGDCLTMPTLAWDGEQAWIRQGKTGARVRITPAAMLRPMLEDARKAGRATVLVNSRGDRWTSTGFRASWRKEMTRLKITGVTFHDLRGTGISWLHHNARLPIADIAAISGHSPEEADAIIRRHYLASEAVAHAWDQLKT</sequence>
<gene>
    <name evidence="7" type="ORF">GTW23_03935</name>
</gene>
<dbReference type="Proteomes" id="UP001320715">
    <property type="component" value="Unassembled WGS sequence"/>
</dbReference>
<evidence type="ECO:0000259" key="5">
    <source>
        <dbReference type="PROSITE" id="PS51898"/>
    </source>
</evidence>
<dbReference type="Gene3D" id="1.10.443.10">
    <property type="entry name" value="Intergrase catalytic core"/>
    <property type="match status" value="1"/>
</dbReference>
<evidence type="ECO:0000256" key="3">
    <source>
        <dbReference type="ARBA" id="ARBA00023172"/>
    </source>
</evidence>
<dbReference type="SUPFAM" id="SSF56349">
    <property type="entry name" value="DNA breaking-rejoining enzymes"/>
    <property type="match status" value="1"/>
</dbReference>
<evidence type="ECO:0000259" key="6">
    <source>
        <dbReference type="PROSITE" id="PS51900"/>
    </source>
</evidence>
<accession>A0ABT1CM74</accession>
<reference evidence="7 8" key="1">
    <citation type="submission" date="2020-01" db="EMBL/GenBank/DDBJ databases">
        <title>Genomes of bacteria type strains.</title>
        <authorList>
            <person name="Chen J."/>
            <person name="Zhu S."/>
            <person name="Yang J."/>
        </authorList>
    </citation>
    <scope>NUCLEOTIDE SEQUENCE [LARGE SCALE GENOMIC DNA]</scope>
    <source>
        <strain evidence="7 8">DSM 16655</strain>
    </source>
</reference>
<dbReference type="EMBL" id="JAAAML010000001">
    <property type="protein sequence ID" value="MCO6407314.1"/>
    <property type="molecule type" value="Genomic_DNA"/>
</dbReference>
<dbReference type="InterPro" id="IPR044068">
    <property type="entry name" value="CB"/>
</dbReference>
<organism evidence="7 8">
    <name type="scientific">Hoeflea alexandrii</name>
    <dbReference type="NCBI Taxonomy" id="288436"/>
    <lineage>
        <taxon>Bacteria</taxon>
        <taxon>Pseudomonadati</taxon>
        <taxon>Pseudomonadota</taxon>
        <taxon>Alphaproteobacteria</taxon>
        <taxon>Hyphomicrobiales</taxon>
        <taxon>Rhizobiaceae</taxon>
        <taxon>Hoeflea</taxon>
    </lineage>
</organism>
<protein>
    <submittedName>
        <fullName evidence="7">Integrase</fullName>
    </submittedName>
</protein>
<feature type="domain" description="Tyr recombinase" evidence="5">
    <location>
        <begin position="131"/>
        <end position="305"/>
    </location>
</feature>
<feature type="domain" description="Core-binding (CB)" evidence="6">
    <location>
        <begin position="28"/>
        <end position="111"/>
    </location>
</feature>
<dbReference type="InterPro" id="IPR010998">
    <property type="entry name" value="Integrase_recombinase_N"/>
</dbReference>
<evidence type="ECO:0000313" key="8">
    <source>
        <dbReference type="Proteomes" id="UP001320715"/>
    </source>
</evidence>
<evidence type="ECO:0000256" key="2">
    <source>
        <dbReference type="ARBA" id="ARBA00023125"/>
    </source>
</evidence>
<evidence type="ECO:0000256" key="4">
    <source>
        <dbReference type="PROSITE-ProRule" id="PRU01248"/>
    </source>
</evidence>
<dbReference type="PROSITE" id="PS51900">
    <property type="entry name" value="CB"/>
    <property type="match status" value="1"/>
</dbReference>
<dbReference type="InterPro" id="IPR011010">
    <property type="entry name" value="DNA_brk_join_enz"/>
</dbReference>
<name>A0ABT1CM74_9HYPH</name>
<keyword evidence="1" id="KW-0229">DNA integration</keyword>
<keyword evidence="3" id="KW-0233">DNA recombination</keyword>
<dbReference type="Gene3D" id="1.10.150.130">
    <property type="match status" value="1"/>
</dbReference>
<dbReference type="PROSITE" id="PS51898">
    <property type="entry name" value="TYR_RECOMBINASE"/>
    <property type="match status" value="1"/>
</dbReference>
<keyword evidence="8" id="KW-1185">Reference proteome</keyword>